<dbReference type="GO" id="GO:0051537">
    <property type="term" value="F:2 iron, 2 sulfur cluster binding"/>
    <property type="evidence" value="ECO:0007669"/>
    <property type="project" value="UniProtKB-KW"/>
</dbReference>
<evidence type="ECO:0000256" key="4">
    <source>
        <dbReference type="ARBA" id="ARBA00022982"/>
    </source>
</evidence>
<accession>A0A5C8PJQ3</accession>
<comment type="caution">
    <text evidence="10">The sequence shown here is derived from an EMBL/GenBank/DDBJ whole genome shotgun (WGS) entry which is preliminary data.</text>
</comment>
<keyword evidence="4" id="KW-0249">Electron transport</keyword>
<dbReference type="Gene3D" id="1.10.10.1100">
    <property type="entry name" value="BFD-like [2Fe-2S]-binding domain"/>
    <property type="match status" value="1"/>
</dbReference>
<keyword evidence="1" id="KW-0813">Transport</keyword>
<evidence type="ECO:0000256" key="6">
    <source>
        <dbReference type="ARBA" id="ARBA00023014"/>
    </source>
</evidence>
<evidence type="ECO:0000256" key="2">
    <source>
        <dbReference type="ARBA" id="ARBA00022714"/>
    </source>
</evidence>
<evidence type="ECO:0000256" key="3">
    <source>
        <dbReference type="ARBA" id="ARBA00022723"/>
    </source>
</evidence>
<name>A0A5C8PJQ3_9HYPH</name>
<dbReference type="InterPro" id="IPR052371">
    <property type="entry name" value="BFD-associated_ferredoxin"/>
</dbReference>
<keyword evidence="11" id="KW-1185">Reference proteome</keyword>
<organism evidence="10 11">
    <name type="scientific">Vineibacter terrae</name>
    <dbReference type="NCBI Taxonomy" id="2586908"/>
    <lineage>
        <taxon>Bacteria</taxon>
        <taxon>Pseudomonadati</taxon>
        <taxon>Pseudomonadota</taxon>
        <taxon>Alphaproteobacteria</taxon>
        <taxon>Hyphomicrobiales</taxon>
        <taxon>Vineibacter</taxon>
    </lineage>
</organism>
<comment type="similarity">
    <text evidence="8">Belongs to the Bfd family.</text>
</comment>
<gene>
    <name evidence="10" type="ORF">FHP25_21345</name>
</gene>
<dbReference type="OrthoDB" id="7428628at2"/>
<keyword evidence="3" id="KW-0479">Metal-binding</keyword>
<evidence type="ECO:0000313" key="10">
    <source>
        <dbReference type="EMBL" id="TXL73476.1"/>
    </source>
</evidence>
<evidence type="ECO:0000256" key="7">
    <source>
        <dbReference type="ARBA" id="ARBA00039386"/>
    </source>
</evidence>
<sequence length="66" mass="7257">MYVCICNAVNERTVREAVGRGCRTVGEVYRSCGARPQCGKCSLDIARIIRQPRDTSAEGLWPLAAE</sequence>
<evidence type="ECO:0000256" key="1">
    <source>
        <dbReference type="ARBA" id="ARBA00022448"/>
    </source>
</evidence>
<evidence type="ECO:0000256" key="8">
    <source>
        <dbReference type="ARBA" id="ARBA00046332"/>
    </source>
</evidence>
<dbReference type="InterPro" id="IPR041854">
    <property type="entry name" value="BFD-like_2Fe2S-bd_dom_sf"/>
</dbReference>
<keyword evidence="6" id="KW-0411">Iron-sulfur</keyword>
<dbReference type="PANTHER" id="PTHR37424">
    <property type="entry name" value="BACTERIOFERRITIN-ASSOCIATED FERREDOXIN"/>
    <property type="match status" value="1"/>
</dbReference>
<evidence type="ECO:0000313" key="11">
    <source>
        <dbReference type="Proteomes" id="UP000321638"/>
    </source>
</evidence>
<protein>
    <recommendedName>
        <fullName evidence="7">Bacterioferritin-associated ferredoxin</fullName>
    </recommendedName>
</protein>
<keyword evidence="2" id="KW-0001">2Fe-2S</keyword>
<dbReference type="RefSeq" id="WP_147849025.1">
    <property type="nucleotide sequence ID" value="NZ_DATAJT010000598.1"/>
</dbReference>
<dbReference type="InterPro" id="IPR007419">
    <property type="entry name" value="BFD-like_2Fe2S-bd_dom"/>
</dbReference>
<dbReference type="EMBL" id="VDUZ01000025">
    <property type="protein sequence ID" value="TXL73476.1"/>
    <property type="molecule type" value="Genomic_DNA"/>
</dbReference>
<dbReference type="Pfam" id="PF04324">
    <property type="entry name" value="Fer2_BFD"/>
    <property type="match status" value="1"/>
</dbReference>
<proteinExistence type="inferred from homology"/>
<feature type="domain" description="BFD-like [2Fe-2S]-binding" evidence="9">
    <location>
        <begin position="2"/>
        <end position="50"/>
    </location>
</feature>
<dbReference type="GO" id="GO:0046872">
    <property type="term" value="F:metal ion binding"/>
    <property type="evidence" value="ECO:0007669"/>
    <property type="project" value="UniProtKB-KW"/>
</dbReference>
<reference evidence="10 11" key="1">
    <citation type="submission" date="2019-06" db="EMBL/GenBank/DDBJ databases">
        <title>New taxonomy in bacterial strain CC-CFT640, isolated from vineyard.</title>
        <authorList>
            <person name="Lin S.-Y."/>
            <person name="Tsai C.-F."/>
            <person name="Young C.-C."/>
        </authorList>
    </citation>
    <scope>NUCLEOTIDE SEQUENCE [LARGE SCALE GENOMIC DNA]</scope>
    <source>
        <strain evidence="10 11">CC-CFT640</strain>
    </source>
</reference>
<evidence type="ECO:0000259" key="9">
    <source>
        <dbReference type="Pfam" id="PF04324"/>
    </source>
</evidence>
<evidence type="ECO:0000256" key="5">
    <source>
        <dbReference type="ARBA" id="ARBA00023004"/>
    </source>
</evidence>
<keyword evidence="5" id="KW-0408">Iron</keyword>
<dbReference type="PANTHER" id="PTHR37424:SF1">
    <property type="entry name" value="BACTERIOFERRITIN-ASSOCIATED FERREDOXIN"/>
    <property type="match status" value="1"/>
</dbReference>
<dbReference type="AlphaFoldDB" id="A0A5C8PJQ3"/>
<dbReference type="Proteomes" id="UP000321638">
    <property type="component" value="Unassembled WGS sequence"/>
</dbReference>